<dbReference type="AlphaFoldDB" id="A0A9Q3HMF0"/>
<accession>A0A9Q3HMF0</accession>
<dbReference type="GO" id="GO:0042602">
    <property type="term" value="F:riboflavin reductase (NADPH) activity"/>
    <property type="evidence" value="ECO:0007669"/>
    <property type="project" value="TreeGrafter"/>
</dbReference>
<reference evidence="3" key="1">
    <citation type="submission" date="2021-03" db="EMBL/GenBank/DDBJ databases">
        <title>Draft genome sequence of rust myrtle Austropuccinia psidii MF-1, a brazilian biotype.</title>
        <authorList>
            <person name="Quecine M.C."/>
            <person name="Pachon D.M.R."/>
            <person name="Bonatelli M.L."/>
            <person name="Correr F.H."/>
            <person name="Franceschini L.M."/>
            <person name="Leite T.F."/>
            <person name="Margarido G.R.A."/>
            <person name="Almeida C.A."/>
            <person name="Ferrarezi J.A."/>
            <person name="Labate C.A."/>
        </authorList>
    </citation>
    <scope>NUCLEOTIDE SEQUENCE</scope>
    <source>
        <strain evidence="3">MF-1</strain>
    </source>
</reference>
<dbReference type="InterPro" id="IPR050268">
    <property type="entry name" value="NADH-dep_flavin_reductase"/>
</dbReference>
<gene>
    <name evidence="3" type="ORF">O181_046665</name>
</gene>
<dbReference type="InterPro" id="IPR012349">
    <property type="entry name" value="Split_barrel_FMN-bd"/>
</dbReference>
<dbReference type="GO" id="GO:0010181">
    <property type="term" value="F:FMN binding"/>
    <property type="evidence" value="ECO:0007669"/>
    <property type="project" value="InterPro"/>
</dbReference>
<proteinExistence type="predicted"/>
<keyword evidence="4" id="KW-1185">Reference proteome</keyword>
<organism evidence="3 4">
    <name type="scientific">Austropuccinia psidii MF-1</name>
    <dbReference type="NCBI Taxonomy" id="1389203"/>
    <lineage>
        <taxon>Eukaryota</taxon>
        <taxon>Fungi</taxon>
        <taxon>Dikarya</taxon>
        <taxon>Basidiomycota</taxon>
        <taxon>Pucciniomycotina</taxon>
        <taxon>Pucciniomycetes</taxon>
        <taxon>Pucciniales</taxon>
        <taxon>Sphaerophragmiaceae</taxon>
        <taxon>Austropuccinia</taxon>
    </lineage>
</organism>
<evidence type="ECO:0000313" key="3">
    <source>
        <dbReference type="EMBL" id="MBW0506950.1"/>
    </source>
</evidence>
<dbReference type="InterPro" id="IPR002563">
    <property type="entry name" value="Flavin_Rdtase-like_dom"/>
</dbReference>
<dbReference type="Gene3D" id="2.30.110.10">
    <property type="entry name" value="Electron Transport, Fmn-binding Protein, Chain A"/>
    <property type="match status" value="1"/>
</dbReference>
<dbReference type="Proteomes" id="UP000765509">
    <property type="component" value="Unassembled WGS sequence"/>
</dbReference>
<comment type="caution">
    <text evidence="3">The sequence shown here is derived from an EMBL/GenBank/DDBJ whole genome shotgun (WGS) entry which is preliminary data.</text>
</comment>
<dbReference type="SUPFAM" id="SSF50475">
    <property type="entry name" value="FMN-binding split barrel"/>
    <property type="match status" value="1"/>
</dbReference>
<dbReference type="PANTHER" id="PTHR30466">
    <property type="entry name" value="FLAVIN REDUCTASE"/>
    <property type="match status" value="1"/>
</dbReference>
<keyword evidence="1" id="KW-0560">Oxidoreductase</keyword>
<dbReference type="PANTHER" id="PTHR30466:SF1">
    <property type="entry name" value="FMN REDUCTASE (NADH) RUTF"/>
    <property type="match status" value="1"/>
</dbReference>
<dbReference type="Pfam" id="PF01613">
    <property type="entry name" value="Flavin_Reduct"/>
    <property type="match status" value="1"/>
</dbReference>
<evidence type="ECO:0000259" key="2">
    <source>
        <dbReference type="Pfam" id="PF01613"/>
    </source>
</evidence>
<name>A0A9Q3HMF0_9BASI</name>
<dbReference type="EMBL" id="AVOT02019424">
    <property type="protein sequence ID" value="MBW0506950.1"/>
    <property type="molecule type" value="Genomic_DNA"/>
</dbReference>
<evidence type="ECO:0000256" key="1">
    <source>
        <dbReference type="ARBA" id="ARBA00023002"/>
    </source>
</evidence>
<sequence>MSPGFIKPILKIKEINLMRNLKSIHFSSHSFKTFCSDRSNQDLRGIMRQLAYPVTILTVSLKSNQTHGSTISSFNSIALKPYPLISFSIKLPSRLANHLQENPQSQFSIYLLQSNSPQASLATLFSNPRHQLSPQIFNQLEKDCLGKLNCCLFKQVDLPLQSDSSGSHIQKTNHQSFNLIESYVALFELDQHAHIHLYDLKFLTALETLQLVLEGKQSSTK</sequence>
<protein>
    <recommendedName>
        <fullName evidence="2">Flavin reductase like domain-containing protein</fullName>
    </recommendedName>
</protein>
<evidence type="ECO:0000313" key="4">
    <source>
        <dbReference type="Proteomes" id="UP000765509"/>
    </source>
</evidence>
<feature type="domain" description="Flavin reductase like" evidence="2">
    <location>
        <begin position="47"/>
        <end position="128"/>
    </location>
</feature>
<dbReference type="OrthoDB" id="2015405at2759"/>